<feature type="compositionally biased region" description="Basic and acidic residues" evidence="1">
    <location>
        <begin position="27"/>
        <end position="36"/>
    </location>
</feature>
<feature type="compositionally biased region" description="Basic and acidic residues" evidence="1">
    <location>
        <begin position="1"/>
        <end position="12"/>
    </location>
</feature>
<evidence type="ECO:0000313" key="2">
    <source>
        <dbReference type="EMBL" id="KAK7831575.1"/>
    </source>
</evidence>
<comment type="caution">
    <text evidence="2">The sequence shown here is derived from an EMBL/GenBank/DDBJ whole genome shotgun (WGS) entry which is preliminary data.</text>
</comment>
<organism evidence="2 3">
    <name type="scientific">Myodes glareolus</name>
    <name type="common">Bank vole</name>
    <name type="synonym">Clethrionomys glareolus</name>
    <dbReference type="NCBI Taxonomy" id="447135"/>
    <lineage>
        <taxon>Eukaryota</taxon>
        <taxon>Metazoa</taxon>
        <taxon>Chordata</taxon>
        <taxon>Craniata</taxon>
        <taxon>Vertebrata</taxon>
        <taxon>Euteleostomi</taxon>
        <taxon>Mammalia</taxon>
        <taxon>Eutheria</taxon>
        <taxon>Euarchontoglires</taxon>
        <taxon>Glires</taxon>
        <taxon>Rodentia</taxon>
        <taxon>Myomorpha</taxon>
        <taxon>Muroidea</taxon>
        <taxon>Cricetidae</taxon>
        <taxon>Arvicolinae</taxon>
        <taxon>Myodes</taxon>
    </lineage>
</organism>
<accession>A0AAW0JXB6</accession>
<dbReference type="Proteomes" id="UP001488838">
    <property type="component" value="Unassembled WGS sequence"/>
</dbReference>
<name>A0AAW0JXB6_MYOGA</name>
<proteinExistence type="predicted"/>
<evidence type="ECO:0000313" key="3">
    <source>
        <dbReference type="Proteomes" id="UP001488838"/>
    </source>
</evidence>
<dbReference type="AlphaFoldDB" id="A0AAW0JXB6"/>
<keyword evidence="3" id="KW-1185">Reference proteome</keyword>
<gene>
    <name evidence="2" type="ORF">U0070_015087</name>
</gene>
<feature type="region of interest" description="Disordered" evidence="1">
    <location>
        <begin position="1"/>
        <end position="36"/>
    </location>
</feature>
<dbReference type="EMBL" id="JBBHLL010000013">
    <property type="protein sequence ID" value="KAK7831575.1"/>
    <property type="molecule type" value="Genomic_DNA"/>
</dbReference>
<sequence>MKRGSMEADAQQKRASGYKPMSFSKNCEQEEGKGETKVHRKVSALKRWWKGKIVSLCRWMLKMSFQPDYFAVTEKHRKPKAQHKALKDQLLMEELNFHS</sequence>
<reference evidence="2 3" key="1">
    <citation type="journal article" date="2023" name="bioRxiv">
        <title>Conserved and derived expression patterns and positive selection on dental genes reveal complex evolutionary context of ever-growing rodent molars.</title>
        <authorList>
            <person name="Calamari Z.T."/>
            <person name="Song A."/>
            <person name="Cohen E."/>
            <person name="Akter M."/>
            <person name="Roy R.D."/>
            <person name="Hallikas O."/>
            <person name="Christensen M.M."/>
            <person name="Li P."/>
            <person name="Marangoni P."/>
            <person name="Jernvall J."/>
            <person name="Klein O.D."/>
        </authorList>
    </citation>
    <scope>NUCLEOTIDE SEQUENCE [LARGE SCALE GENOMIC DNA]</scope>
    <source>
        <strain evidence="2">V071</strain>
    </source>
</reference>
<protein>
    <submittedName>
        <fullName evidence="2">Uncharacterized protein</fullName>
    </submittedName>
</protein>
<evidence type="ECO:0000256" key="1">
    <source>
        <dbReference type="SAM" id="MobiDB-lite"/>
    </source>
</evidence>